<dbReference type="SMART" id="SM00369">
    <property type="entry name" value="LRR_TYP"/>
    <property type="match status" value="7"/>
</dbReference>
<dbReference type="EMBL" id="DYDO01000006">
    <property type="protein sequence ID" value="DBA22944.1"/>
    <property type="molecule type" value="Genomic_DNA"/>
</dbReference>
<evidence type="ECO:0000256" key="10">
    <source>
        <dbReference type="ARBA" id="ARBA00023136"/>
    </source>
</evidence>
<evidence type="ECO:0000256" key="15">
    <source>
        <dbReference type="ARBA" id="ARBA00038236"/>
    </source>
</evidence>
<evidence type="ECO:0000256" key="16">
    <source>
        <dbReference type="SAM" id="SignalP"/>
    </source>
</evidence>
<evidence type="ECO:0000256" key="13">
    <source>
        <dbReference type="ARBA" id="ARBA00023273"/>
    </source>
</evidence>
<proteinExistence type="inferred from homology"/>
<evidence type="ECO:0000256" key="11">
    <source>
        <dbReference type="ARBA" id="ARBA00023170"/>
    </source>
</evidence>
<keyword evidence="10" id="KW-0472">Membrane</keyword>
<keyword evidence="12" id="KW-0325">Glycoprotein</keyword>
<keyword evidence="7" id="KW-0433">Leucine-rich repeat</keyword>
<comment type="caution">
    <text evidence="17">The sequence shown here is derived from an EMBL/GenBank/DDBJ whole genome shotgun (WGS) entry which is preliminary data.</text>
</comment>
<evidence type="ECO:0000313" key="18">
    <source>
        <dbReference type="Proteomes" id="UP001181693"/>
    </source>
</evidence>
<sequence>MQGTKLLLLFTCCIVYIFQVESCPEACLCYNEPKITFSCSQQRLTAIPLYIPTQTQRIFLHNNKITFVRATSFASCQNLTILWIHSNNISHIESGAFHGLTKLEELDMSDNYNLRSVAPLTFRGLVHLHTLHLNRCGLQELPLGIFQGLFSLQYLYLHDNNLHFLHDDIFVDLGNLTYLFLHGNKLNSLSENVFSGLKNLDRLLVHQNRLDYIHRRTFHDLKKVTTLYLFSNNLTVLKGEILSPLFSLQYLRLNANQWICDCRAKSLWNWLKAFKGSSSELECYVPPNLAGKDLKKLAITDLDGCANISFHQMRTGDFGVKGEEIADSCCQPPIDKSLITGTNAKSGPSSHISRVLPNIPVKDKENISKTKIIGNADPKKNKTYKSNNSSPFGTFTSKVDNSLTKLNQNNVFDSVEPSTVPNKKRLPCSKKVKCRMYQPGTSSGLPNLHTMDLLYITLIFIHQMHF</sequence>
<dbReference type="InterPro" id="IPR003591">
    <property type="entry name" value="Leu-rich_rpt_typical-subtyp"/>
</dbReference>
<dbReference type="GO" id="GO:0042995">
    <property type="term" value="C:cell projection"/>
    <property type="evidence" value="ECO:0007669"/>
    <property type="project" value="UniProtKB-SubCell"/>
</dbReference>
<evidence type="ECO:0000256" key="5">
    <source>
        <dbReference type="ARBA" id="ARBA00004635"/>
    </source>
</evidence>
<dbReference type="Pfam" id="PF13855">
    <property type="entry name" value="LRR_8"/>
    <property type="match status" value="2"/>
</dbReference>
<keyword evidence="11" id="KW-0675">Receptor</keyword>
<gene>
    <name evidence="17" type="ORF">GDO54_013929</name>
</gene>
<evidence type="ECO:0008006" key="19">
    <source>
        <dbReference type="Google" id="ProtNLM"/>
    </source>
</evidence>
<dbReference type="PANTHER" id="PTHR24369">
    <property type="entry name" value="ANTIGEN BSP, PUTATIVE-RELATED"/>
    <property type="match status" value="1"/>
</dbReference>
<dbReference type="GO" id="GO:1905576">
    <property type="term" value="F:ganglioside GT1b binding"/>
    <property type="evidence" value="ECO:0007669"/>
    <property type="project" value="TreeGrafter"/>
</dbReference>
<dbReference type="GO" id="GO:0045121">
    <property type="term" value="C:membrane raft"/>
    <property type="evidence" value="ECO:0007669"/>
    <property type="project" value="UniProtKB-SubCell"/>
</dbReference>
<keyword evidence="8 16" id="KW-0732">Signal</keyword>
<evidence type="ECO:0000256" key="6">
    <source>
        <dbReference type="ARBA" id="ARBA00022475"/>
    </source>
</evidence>
<evidence type="ECO:0000256" key="9">
    <source>
        <dbReference type="ARBA" id="ARBA00022737"/>
    </source>
</evidence>
<dbReference type="PANTHER" id="PTHR24369:SF174">
    <property type="entry name" value="RETICULON-4 RECEPTOR"/>
    <property type="match status" value="1"/>
</dbReference>
<dbReference type="GO" id="GO:0035025">
    <property type="term" value="P:positive regulation of Rho protein signal transduction"/>
    <property type="evidence" value="ECO:0007669"/>
    <property type="project" value="TreeGrafter"/>
</dbReference>
<keyword evidence="9" id="KW-0677">Repeat</keyword>
<evidence type="ECO:0000256" key="7">
    <source>
        <dbReference type="ARBA" id="ARBA00022614"/>
    </source>
</evidence>
<dbReference type="GO" id="GO:0043204">
    <property type="term" value="C:perikaryon"/>
    <property type="evidence" value="ECO:0007669"/>
    <property type="project" value="UniProtKB-SubCell"/>
</dbReference>
<dbReference type="FunFam" id="3.80.10.10:FF:000018">
    <property type="entry name" value="Reticulon 4 receptor"/>
    <property type="match status" value="1"/>
</dbReference>
<evidence type="ECO:0000256" key="1">
    <source>
        <dbReference type="ARBA" id="ARBA00004236"/>
    </source>
</evidence>
<dbReference type="GO" id="GO:1905573">
    <property type="term" value="F:ganglioside GM1 binding"/>
    <property type="evidence" value="ECO:0007669"/>
    <property type="project" value="TreeGrafter"/>
</dbReference>
<protein>
    <recommendedName>
        <fullName evidence="19">Reticulon-4 receptor</fullName>
    </recommendedName>
</protein>
<accession>A0AAV3A8L7</accession>
<keyword evidence="14" id="KW-0449">Lipoprotein</keyword>
<dbReference type="InterPro" id="IPR001611">
    <property type="entry name" value="Leu-rich_rpt"/>
</dbReference>
<dbReference type="PROSITE" id="PS51450">
    <property type="entry name" value="LRR"/>
    <property type="match status" value="2"/>
</dbReference>
<evidence type="ECO:0000256" key="12">
    <source>
        <dbReference type="ARBA" id="ARBA00023180"/>
    </source>
</evidence>
<reference evidence="17" key="1">
    <citation type="thesis" date="2020" institute="ProQuest LLC" country="789 East Eisenhower Parkway, Ann Arbor, MI, USA">
        <title>Comparative Genomics and Chromosome Evolution.</title>
        <authorList>
            <person name="Mudd A.B."/>
        </authorList>
    </citation>
    <scope>NUCLEOTIDE SEQUENCE</scope>
    <source>
        <strain evidence="17">1538</strain>
        <tissue evidence="17">Blood</tissue>
    </source>
</reference>
<feature type="signal peptide" evidence="16">
    <location>
        <begin position="1"/>
        <end position="22"/>
    </location>
</feature>
<comment type="similarity">
    <text evidence="15">Belongs to the Nogo receptor family.</text>
</comment>
<evidence type="ECO:0000256" key="2">
    <source>
        <dbReference type="ARBA" id="ARBA00004285"/>
    </source>
</evidence>
<feature type="chain" id="PRO_5044022242" description="Reticulon-4 receptor" evidence="16">
    <location>
        <begin position="23"/>
        <end position="466"/>
    </location>
</feature>
<keyword evidence="6" id="KW-1003">Cell membrane</keyword>
<dbReference type="InterPro" id="IPR050541">
    <property type="entry name" value="LRR_TM_domain-containing"/>
</dbReference>
<dbReference type="InterPro" id="IPR032675">
    <property type="entry name" value="LRR_dom_sf"/>
</dbReference>
<evidence type="ECO:0000256" key="4">
    <source>
        <dbReference type="ARBA" id="ARBA00004484"/>
    </source>
</evidence>
<comment type="subcellular location">
    <subcellularLocation>
        <location evidence="1">Cell membrane</location>
    </subcellularLocation>
    <subcellularLocation>
        <location evidence="3">Cell projection</location>
    </subcellularLocation>
    <subcellularLocation>
        <location evidence="2">Membrane raft</location>
    </subcellularLocation>
    <subcellularLocation>
        <location evidence="5">Membrane</location>
        <topology evidence="5">Lipid-anchor</topology>
    </subcellularLocation>
    <subcellularLocation>
        <location evidence="4">Perikaryon</location>
    </subcellularLocation>
</comment>
<evidence type="ECO:0000256" key="3">
    <source>
        <dbReference type="ARBA" id="ARBA00004316"/>
    </source>
</evidence>
<keyword evidence="18" id="KW-1185">Reference proteome</keyword>
<evidence type="ECO:0000256" key="8">
    <source>
        <dbReference type="ARBA" id="ARBA00022729"/>
    </source>
</evidence>
<dbReference type="Proteomes" id="UP001181693">
    <property type="component" value="Unassembled WGS sequence"/>
</dbReference>
<evidence type="ECO:0000313" key="17">
    <source>
        <dbReference type="EMBL" id="DBA22944.1"/>
    </source>
</evidence>
<evidence type="ECO:0000256" key="14">
    <source>
        <dbReference type="ARBA" id="ARBA00023288"/>
    </source>
</evidence>
<dbReference type="GO" id="GO:0009897">
    <property type="term" value="C:external side of plasma membrane"/>
    <property type="evidence" value="ECO:0007669"/>
    <property type="project" value="TreeGrafter"/>
</dbReference>
<organism evidence="17 18">
    <name type="scientific">Pyxicephalus adspersus</name>
    <name type="common">African bullfrog</name>
    <dbReference type="NCBI Taxonomy" id="30357"/>
    <lineage>
        <taxon>Eukaryota</taxon>
        <taxon>Metazoa</taxon>
        <taxon>Chordata</taxon>
        <taxon>Craniata</taxon>
        <taxon>Vertebrata</taxon>
        <taxon>Euteleostomi</taxon>
        <taxon>Amphibia</taxon>
        <taxon>Batrachia</taxon>
        <taxon>Anura</taxon>
        <taxon>Neobatrachia</taxon>
        <taxon>Ranoidea</taxon>
        <taxon>Pyxicephalidae</taxon>
        <taxon>Pyxicephalinae</taxon>
        <taxon>Pyxicephalus</taxon>
    </lineage>
</organism>
<dbReference type="SUPFAM" id="SSF52058">
    <property type="entry name" value="L domain-like"/>
    <property type="match status" value="1"/>
</dbReference>
<name>A0AAV3A8L7_PYXAD</name>
<keyword evidence="13" id="KW-0966">Cell projection</keyword>
<dbReference type="AlphaFoldDB" id="A0AAV3A8L7"/>
<dbReference type="Gene3D" id="3.80.10.10">
    <property type="entry name" value="Ribonuclease Inhibitor"/>
    <property type="match status" value="1"/>
</dbReference>